<dbReference type="GeneTree" id="ENSGT00390000014237"/>
<dbReference type="AlphaFoldDB" id="H2Z450"/>
<dbReference type="HOGENOM" id="CLU_018646_0_0_1"/>
<dbReference type="GO" id="GO:0006357">
    <property type="term" value="P:regulation of transcription by RNA polymerase II"/>
    <property type="evidence" value="ECO:0007669"/>
    <property type="project" value="TreeGrafter"/>
</dbReference>
<reference evidence="11" key="2">
    <citation type="submission" date="2025-08" db="UniProtKB">
        <authorList>
            <consortium name="Ensembl"/>
        </authorList>
    </citation>
    <scope>IDENTIFICATION</scope>
</reference>
<proteinExistence type="predicted"/>
<evidence type="ECO:0000256" key="8">
    <source>
        <dbReference type="ARBA" id="ARBA00023163"/>
    </source>
</evidence>
<reference evidence="11" key="3">
    <citation type="submission" date="2025-09" db="UniProtKB">
        <authorList>
            <consortium name="Ensembl"/>
        </authorList>
    </citation>
    <scope>IDENTIFICATION</scope>
</reference>
<feature type="region of interest" description="Disordered" evidence="10">
    <location>
        <begin position="458"/>
        <end position="509"/>
    </location>
</feature>
<comment type="subcellular location">
    <subcellularLocation>
        <location evidence="1">Nucleus</location>
    </subcellularLocation>
</comment>
<feature type="region of interest" description="Disordered" evidence="10">
    <location>
        <begin position="67"/>
        <end position="86"/>
    </location>
</feature>
<dbReference type="GO" id="GO:0008285">
    <property type="term" value="P:negative regulation of cell population proliferation"/>
    <property type="evidence" value="ECO:0007669"/>
    <property type="project" value="TreeGrafter"/>
</dbReference>
<dbReference type="GO" id="GO:0000976">
    <property type="term" value="F:transcription cis-regulatory region binding"/>
    <property type="evidence" value="ECO:0007669"/>
    <property type="project" value="TreeGrafter"/>
</dbReference>
<keyword evidence="3" id="KW-0678">Repressor</keyword>
<evidence type="ECO:0000256" key="10">
    <source>
        <dbReference type="SAM" id="MobiDB-lite"/>
    </source>
</evidence>
<keyword evidence="9" id="KW-0539">Nucleus</keyword>
<accession>H2Z450</accession>
<reference evidence="12" key="1">
    <citation type="submission" date="2003-08" db="EMBL/GenBank/DDBJ databases">
        <authorList>
            <person name="Birren B."/>
            <person name="Nusbaum C."/>
            <person name="Abebe A."/>
            <person name="Abouelleil A."/>
            <person name="Adekoya E."/>
            <person name="Ait-zahra M."/>
            <person name="Allen N."/>
            <person name="Allen T."/>
            <person name="An P."/>
            <person name="Anderson M."/>
            <person name="Anderson S."/>
            <person name="Arachchi H."/>
            <person name="Armbruster J."/>
            <person name="Bachantsang P."/>
            <person name="Baldwin J."/>
            <person name="Barry A."/>
            <person name="Bayul T."/>
            <person name="Blitshsteyn B."/>
            <person name="Bloom T."/>
            <person name="Blye J."/>
            <person name="Boguslavskiy L."/>
            <person name="Borowsky M."/>
            <person name="Boukhgalter B."/>
            <person name="Brunache A."/>
            <person name="Butler J."/>
            <person name="Calixte N."/>
            <person name="Calvo S."/>
            <person name="Camarata J."/>
            <person name="Campo K."/>
            <person name="Chang J."/>
            <person name="Cheshatsang Y."/>
            <person name="Citroen M."/>
            <person name="Collymore A."/>
            <person name="Considine T."/>
            <person name="Cook A."/>
            <person name="Cooke P."/>
            <person name="Corum B."/>
            <person name="Cuomo C."/>
            <person name="David R."/>
            <person name="Dawoe T."/>
            <person name="Degray S."/>
            <person name="Dodge S."/>
            <person name="Dooley K."/>
            <person name="Dorje P."/>
            <person name="Dorjee K."/>
            <person name="Dorris L."/>
            <person name="Duffey N."/>
            <person name="Dupes A."/>
            <person name="Elkins T."/>
            <person name="Engels R."/>
            <person name="Erickson J."/>
            <person name="Farina A."/>
            <person name="Faro S."/>
            <person name="Ferreira P."/>
            <person name="Fischer H."/>
            <person name="Fitzgerald M."/>
            <person name="Foley K."/>
            <person name="Gage D."/>
            <person name="Galagan J."/>
            <person name="Gearin G."/>
            <person name="Gnerre S."/>
            <person name="Gnirke A."/>
            <person name="Goyette A."/>
            <person name="Graham J."/>
            <person name="Grandbois E."/>
            <person name="Gyaltsen K."/>
            <person name="Hafez N."/>
            <person name="Hagopian D."/>
            <person name="Hagos B."/>
            <person name="Hall J."/>
            <person name="Hatcher B."/>
            <person name="Heller A."/>
            <person name="Higgins H."/>
            <person name="Honan T."/>
            <person name="Horn A."/>
            <person name="Houde N."/>
            <person name="Hughes L."/>
            <person name="Hulme W."/>
            <person name="Husby E."/>
            <person name="Iliev I."/>
            <person name="Jaffe D."/>
            <person name="Jones C."/>
            <person name="Kamal M."/>
            <person name="Kamat A."/>
            <person name="Kamvysselis M."/>
            <person name="Karlsson E."/>
            <person name="Kells C."/>
            <person name="Kieu A."/>
            <person name="Kisner P."/>
            <person name="Kodira C."/>
            <person name="Kulbokas E."/>
            <person name="Labutti K."/>
            <person name="Lama D."/>
            <person name="Landers T."/>
            <person name="Leger J."/>
            <person name="Levine S."/>
            <person name="Lewis D."/>
            <person name="Lewis T."/>
            <person name="Lindblad-toh K."/>
            <person name="Liu X."/>
            <person name="Lokyitsang T."/>
            <person name="Lokyitsang Y."/>
            <person name="Lucien O."/>
            <person name="Lui A."/>
            <person name="Ma L.J."/>
            <person name="Mabbitt R."/>
            <person name="Macdonald J."/>
            <person name="Maclean C."/>
            <person name="Major J."/>
            <person name="Manning J."/>
            <person name="Marabella R."/>
            <person name="Maru K."/>
            <person name="Matthews C."/>
            <person name="Mauceli E."/>
            <person name="Mccarthy M."/>
            <person name="Mcdonough S."/>
            <person name="Mcghee T."/>
            <person name="Meldrim J."/>
            <person name="Meneus L."/>
            <person name="Mesirov J."/>
            <person name="Mihalev A."/>
            <person name="Mihova T."/>
            <person name="Mikkelsen T."/>
            <person name="Mlenga V."/>
            <person name="Moru K."/>
            <person name="Mozes J."/>
            <person name="Mulrain L."/>
            <person name="Munson G."/>
            <person name="Naylor J."/>
            <person name="Newes C."/>
            <person name="Nguyen C."/>
            <person name="Nguyen N."/>
            <person name="Nguyen T."/>
            <person name="Nicol R."/>
            <person name="Nielsen C."/>
            <person name="Nizzari M."/>
            <person name="Norbu C."/>
            <person name="Norbu N."/>
            <person name="O'donnell P."/>
            <person name="Okoawo O."/>
            <person name="O'leary S."/>
            <person name="Omotosho B."/>
            <person name="O'neill K."/>
            <person name="Osman S."/>
            <person name="Parker S."/>
            <person name="Perrin D."/>
            <person name="Phunkhang P."/>
            <person name="Piqani B."/>
            <person name="Purcell S."/>
            <person name="Rachupka T."/>
            <person name="Ramasamy U."/>
            <person name="Rameau R."/>
            <person name="Ray V."/>
            <person name="Raymond C."/>
            <person name="Retta R."/>
            <person name="Richardson S."/>
            <person name="Rise C."/>
            <person name="Rodriguez J."/>
            <person name="Rogers J."/>
            <person name="Rogov P."/>
            <person name="Rutman M."/>
            <person name="Schupbach R."/>
            <person name="Seaman C."/>
            <person name="Settipalli S."/>
            <person name="Sharpe T."/>
            <person name="Sheridan J."/>
            <person name="Sherpa N."/>
            <person name="Shi J."/>
            <person name="Smirnov S."/>
            <person name="Smith C."/>
            <person name="Sougnez C."/>
            <person name="Spencer B."/>
            <person name="Stalker J."/>
            <person name="Stange-thomann N."/>
            <person name="Stavropoulos S."/>
            <person name="Stetson K."/>
            <person name="Stone C."/>
            <person name="Stone S."/>
            <person name="Stubbs M."/>
            <person name="Talamas J."/>
            <person name="Tchuinga P."/>
            <person name="Tenzing P."/>
            <person name="Tesfaye S."/>
            <person name="Theodore J."/>
            <person name="Thoulutsang Y."/>
            <person name="Topham K."/>
            <person name="Towey S."/>
            <person name="Tsamla T."/>
            <person name="Tsomo N."/>
            <person name="Vallee D."/>
            <person name="Vassiliev H."/>
            <person name="Venkataraman V."/>
            <person name="Vinson J."/>
            <person name="Vo A."/>
            <person name="Wade C."/>
            <person name="Wang S."/>
            <person name="Wangchuk T."/>
            <person name="Wangdi T."/>
            <person name="Whittaker C."/>
            <person name="Wilkinson J."/>
            <person name="Wu Y."/>
            <person name="Wyman D."/>
            <person name="Yadav S."/>
            <person name="Yang S."/>
            <person name="Yang X."/>
            <person name="Yeager S."/>
            <person name="Yee E."/>
            <person name="Young G."/>
            <person name="Zainoun J."/>
            <person name="Zembeck L."/>
            <person name="Zimmer A."/>
            <person name="Zody M."/>
            <person name="Lander E."/>
        </authorList>
    </citation>
    <scope>NUCLEOTIDE SEQUENCE [LARGE SCALE GENOMIC DNA]</scope>
</reference>
<dbReference type="Ensembl" id="ENSCSAVT00000012505.1">
    <property type="protein sequence ID" value="ENSCSAVP00000012362.1"/>
    <property type="gene ID" value="ENSCSAVG00000007271.1"/>
</dbReference>
<dbReference type="STRING" id="51511.ENSCSAVP00000012362"/>
<evidence type="ECO:0000256" key="5">
    <source>
        <dbReference type="ARBA" id="ARBA00022853"/>
    </source>
</evidence>
<dbReference type="InParanoid" id="H2Z450"/>
<dbReference type="GO" id="GO:0006325">
    <property type="term" value="P:chromatin organization"/>
    <property type="evidence" value="ECO:0007669"/>
    <property type="project" value="UniProtKB-KW"/>
</dbReference>
<dbReference type="GO" id="GO:0035097">
    <property type="term" value="C:histone methyltransferase complex"/>
    <property type="evidence" value="ECO:0007669"/>
    <property type="project" value="TreeGrafter"/>
</dbReference>
<dbReference type="PANTHER" id="PTHR12693">
    <property type="entry name" value="MENIN"/>
    <property type="match status" value="1"/>
</dbReference>
<organism evidence="11 12">
    <name type="scientific">Ciona savignyi</name>
    <name type="common">Pacific transparent sea squirt</name>
    <dbReference type="NCBI Taxonomy" id="51511"/>
    <lineage>
        <taxon>Eukaryota</taxon>
        <taxon>Metazoa</taxon>
        <taxon>Chordata</taxon>
        <taxon>Tunicata</taxon>
        <taxon>Ascidiacea</taxon>
        <taxon>Phlebobranchia</taxon>
        <taxon>Cionidae</taxon>
        <taxon>Ciona</taxon>
    </lineage>
</organism>
<keyword evidence="4" id="KW-0597">Phosphoprotein</keyword>
<dbReference type="Proteomes" id="UP000007875">
    <property type="component" value="Unassembled WGS sequence"/>
</dbReference>
<evidence type="ECO:0000256" key="3">
    <source>
        <dbReference type="ARBA" id="ARBA00022491"/>
    </source>
</evidence>
<feature type="compositionally biased region" description="Basic and acidic residues" evidence="10">
    <location>
        <begin position="458"/>
        <end position="470"/>
    </location>
</feature>
<keyword evidence="5" id="KW-0156">Chromatin regulator</keyword>
<evidence type="ECO:0000313" key="12">
    <source>
        <dbReference type="Proteomes" id="UP000007875"/>
    </source>
</evidence>
<keyword evidence="7" id="KW-0238">DNA-binding</keyword>
<dbReference type="InterPro" id="IPR007747">
    <property type="entry name" value="Menin"/>
</dbReference>
<name>H2Z450_CIOSA</name>
<dbReference type="OMA" id="SDVIWNG"/>
<keyword evidence="8" id="KW-0804">Transcription</keyword>
<dbReference type="GO" id="GO:0003682">
    <property type="term" value="F:chromatin binding"/>
    <property type="evidence" value="ECO:0007669"/>
    <property type="project" value="TreeGrafter"/>
</dbReference>
<protein>
    <recommendedName>
        <fullName evidence="2">Menin</fullName>
    </recommendedName>
</protein>
<dbReference type="eggNOG" id="ENOG502QUYK">
    <property type="taxonomic scope" value="Eukaryota"/>
</dbReference>
<evidence type="ECO:0000256" key="9">
    <source>
        <dbReference type="ARBA" id="ARBA00023242"/>
    </source>
</evidence>
<evidence type="ECO:0000256" key="2">
    <source>
        <dbReference type="ARBA" id="ARBA00021162"/>
    </source>
</evidence>
<sequence>ISKMDDIRDEERNYFPITSINSFINLIKEHLTFAKQNPPHEPNLALLSILFGYLEHELTVSRTIAAEDKSEAGSKSESLNETSNDKVDVSEDAEFPTLELSIVEGLYSQFVLMIKAQVDKSLTEFTTRSGYATRLLCKRVSDVIWNGLLRSYPKDKAHIQSLFSYLTGRQLDCFGLAFVVVAACQVLAYKDAHLVLSGDHAWIGTGEDCKDMTEVTWHGKGLEDKRGLAIDKCFMEKNWLYHGGKPVKCDRWMELVALVTSINVAIDMHTDCEELQLIQHDVLDYLYGEGHLDRYPMALGLYAEVKETIQSGKLDGQTINEIHEKSINAVEHIYDGLHCLPYVSKGHSCTRRNLYKDAISNWSKAAQVLARYNYGKEDEECYKEMIDLANDVIPNTLRCDTSLCDDVQCYYDVIQFYDGICLWEEGSACPVLHSWWARHFTITISKFAPEVRESYAVDENAKQPEPEVTRMNRRSSKGATLIGSPLSSSTSDESDIKSPDSDALENKPLTKLNLRSQKMKALSDMLTSHKKVNSQAIGLLLTAQSQVQFVKRKSTGGDYSVDYGDRSKRVRKSR</sequence>
<dbReference type="FunCoup" id="H2Z450">
    <property type="interactions" value="170"/>
</dbReference>
<evidence type="ECO:0000256" key="1">
    <source>
        <dbReference type="ARBA" id="ARBA00004123"/>
    </source>
</evidence>
<evidence type="ECO:0000256" key="7">
    <source>
        <dbReference type="ARBA" id="ARBA00023125"/>
    </source>
</evidence>
<dbReference type="PANTHER" id="PTHR12693:SF3">
    <property type="entry name" value="MENIN"/>
    <property type="match status" value="1"/>
</dbReference>
<keyword evidence="6" id="KW-0805">Transcription regulation</keyword>
<dbReference type="GO" id="GO:0045786">
    <property type="term" value="P:negative regulation of cell cycle"/>
    <property type="evidence" value="ECO:0007669"/>
    <property type="project" value="TreeGrafter"/>
</dbReference>
<evidence type="ECO:0000256" key="4">
    <source>
        <dbReference type="ARBA" id="ARBA00022553"/>
    </source>
</evidence>
<dbReference type="GO" id="GO:0000785">
    <property type="term" value="C:chromatin"/>
    <property type="evidence" value="ECO:0007669"/>
    <property type="project" value="TreeGrafter"/>
</dbReference>
<feature type="region of interest" description="Disordered" evidence="10">
    <location>
        <begin position="553"/>
        <end position="574"/>
    </location>
</feature>
<evidence type="ECO:0000256" key="6">
    <source>
        <dbReference type="ARBA" id="ARBA00023015"/>
    </source>
</evidence>
<dbReference type="Pfam" id="PF05053">
    <property type="entry name" value="Menin"/>
    <property type="match status" value="2"/>
</dbReference>
<dbReference type="GO" id="GO:0000403">
    <property type="term" value="F:Y-form DNA binding"/>
    <property type="evidence" value="ECO:0007669"/>
    <property type="project" value="TreeGrafter"/>
</dbReference>
<evidence type="ECO:0000313" key="11">
    <source>
        <dbReference type="Ensembl" id="ENSCSAVP00000012362.1"/>
    </source>
</evidence>
<keyword evidence="12" id="KW-1185">Reference proteome</keyword>